<gene>
    <name evidence="2" type="ORF">Micbo1qcDRAFT_201698</name>
</gene>
<feature type="region of interest" description="Disordered" evidence="1">
    <location>
        <begin position="671"/>
        <end position="713"/>
    </location>
</feature>
<feature type="region of interest" description="Disordered" evidence="1">
    <location>
        <begin position="523"/>
        <end position="565"/>
    </location>
</feature>
<dbReference type="AlphaFoldDB" id="A0A136J9K1"/>
<evidence type="ECO:0000256" key="1">
    <source>
        <dbReference type="SAM" id="MobiDB-lite"/>
    </source>
</evidence>
<evidence type="ECO:0000313" key="2">
    <source>
        <dbReference type="EMBL" id="KXJ93738.1"/>
    </source>
</evidence>
<feature type="region of interest" description="Disordered" evidence="1">
    <location>
        <begin position="37"/>
        <end position="71"/>
    </location>
</feature>
<dbReference type="OrthoDB" id="10637540at2759"/>
<feature type="compositionally biased region" description="Basic residues" evidence="1">
    <location>
        <begin position="491"/>
        <end position="500"/>
    </location>
</feature>
<sequence>MEPPKGFSILVTEAELANVFARVLELHDETFSRTAQNTALSPLPPPLPPKNHEQPTQTPTDQIKPQNTVASQRNKNKALQCVLDDVRDGLLGLVSRTEFDRFLDGLEKENILLSARHGNRHRRILSTADRNNGASSAVGRARMTGLGQPFEDGLRRWILQSACDAETARQGTPKAAINCRWLLCGRPEQLITVLRRMPPPWAENCIFVTPVCVTQENGSGINTGNTNTNTNRLSHDNGSQQSHCDKRTVFTMLLVDLISAISGHVADESVLSGFKKADLPNIQSPQGRIQALVMVLEVCVRALFTPAASQLRKDQSQGSRATTKAENAALGDRTPGHSGRQDAGAGDDNAAAKHTRKHPRPLLLLIDRIDSVVCPETEHYVKKTITMLRILSGPLACTTAFDTRSSVSLRSRFCAELAERANDGGSNDANRDTPKDGPAIKVLFTVSDEAGRVFLEKQCGLSAVAEPVELESDLGHIVLRAQKSRDALRGQPHKTPRKPQPRGLDDIREHPVDLHHQHVPVPVVRGGSISHGDPKARRAQSRHHGGGETGEMAGEVVSPLDDKRRERSMSSIHLLREQVSPVATGRCISLPAKRARIPPPLSLPGGTTTTTPAGSKTVVRAKPSPRGGRRTSTSTSTSRKHRGKRTASVKLHLGAIKEFWSNPLRSRSLTEIIPQIPPTPPPKPNLGQSFRRDRKDGSAAESNAIGGRSDKATKHIANETDWLKMRDKGWV</sequence>
<accession>A0A136J9K1</accession>
<feature type="compositionally biased region" description="Low complexity" evidence="1">
    <location>
        <begin position="603"/>
        <end position="612"/>
    </location>
</feature>
<feature type="compositionally biased region" description="Polar residues" evidence="1">
    <location>
        <begin position="316"/>
        <end position="325"/>
    </location>
</feature>
<feature type="region of interest" description="Disordered" evidence="1">
    <location>
        <begin position="597"/>
        <end position="647"/>
    </location>
</feature>
<organism evidence="2 3">
    <name type="scientific">Microdochium bolleyi</name>
    <dbReference type="NCBI Taxonomy" id="196109"/>
    <lineage>
        <taxon>Eukaryota</taxon>
        <taxon>Fungi</taxon>
        <taxon>Dikarya</taxon>
        <taxon>Ascomycota</taxon>
        <taxon>Pezizomycotina</taxon>
        <taxon>Sordariomycetes</taxon>
        <taxon>Xylariomycetidae</taxon>
        <taxon>Xylariales</taxon>
        <taxon>Microdochiaceae</taxon>
        <taxon>Microdochium</taxon>
    </lineage>
</organism>
<proteinExistence type="predicted"/>
<feature type="compositionally biased region" description="Basic residues" evidence="1">
    <location>
        <begin position="638"/>
        <end position="647"/>
    </location>
</feature>
<dbReference type="Proteomes" id="UP000070501">
    <property type="component" value="Unassembled WGS sequence"/>
</dbReference>
<name>A0A136J9K1_9PEZI</name>
<feature type="compositionally biased region" description="Polar residues" evidence="1">
    <location>
        <begin position="54"/>
        <end position="71"/>
    </location>
</feature>
<evidence type="ECO:0000313" key="3">
    <source>
        <dbReference type="Proteomes" id="UP000070501"/>
    </source>
</evidence>
<feature type="region of interest" description="Disordered" evidence="1">
    <location>
        <begin position="222"/>
        <end position="242"/>
    </location>
</feature>
<feature type="compositionally biased region" description="Low complexity" evidence="1">
    <location>
        <begin position="222"/>
        <end position="231"/>
    </location>
</feature>
<reference evidence="3" key="1">
    <citation type="submission" date="2016-02" db="EMBL/GenBank/DDBJ databases">
        <title>Draft genome sequence of Microdochium bolleyi, a fungal endophyte of beachgrass.</title>
        <authorList>
            <consortium name="DOE Joint Genome Institute"/>
            <person name="David A.S."/>
            <person name="May G."/>
            <person name="Haridas S."/>
            <person name="Lim J."/>
            <person name="Wang M."/>
            <person name="Labutti K."/>
            <person name="Lipzen A."/>
            <person name="Barry K."/>
            <person name="Grigoriev I.V."/>
        </authorList>
    </citation>
    <scope>NUCLEOTIDE SEQUENCE [LARGE SCALE GENOMIC DNA]</scope>
    <source>
        <strain evidence="3">J235TASD1</strain>
    </source>
</reference>
<dbReference type="EMBL" id="KQ964247">
    <property type="protein sequence ID" value="KXJ93738.1"/>
    <property type="molecule type" value="Genomic_DNA"/>
</dbReference>
<feature type="compositionally biased region" description="Low complexity" evidence="1">
    <location>
        <begin position="624"/>
        <end position="637"/>
    </location>
</feature>
<feature type="region of interest" description="Disordered" evidence="1">
    <location>
        <begin position="483"/>
        <end position="505"/>
    </location>
</feature>
<protein>
    <submittedName>
        <fullName evidence="2">Uncharacterized protein</fullName>
    </submittedName>
</protein>
<feature type="region of interest" description="Disordered" evidence="1">
    <location>
        <begin position="310"/>
        <end position="355"/>
    </location>
</feature>
<keyword evidence="3" id="KW-1185">Reference proteome</keyword>
<feature type="compositionally biased region" description="Pro residues" evidence="1">
    <location>
        <begin position="675"/>
        <end position="684"/>
    </location>
</feature>
<dbReference type="InParanoid" id="A0A136J9K1"/>